<dbReference type="InterPro" id="IPR019861">
    <property type="entry name" value="PorP/SprF_Bacteroidetes"/>
</dbReference>
<reference evidence="2 3" key="1">
    <citation type="journal article" date="2011" name="Stand. Genomic Sci.">
        <title>Complete genome sequence of the gliding, heparinolytic Pedobacter saltans type strain (113).</title>
        <authorList>
            <person name="Liolios K."/>
            <person name="Sikorski J."/>
            <person name="Lu M."/>
            <person name="Nolan M."/>
            <person name="Lapidus A."/>
            <person name="Lucas S."/>
            <person name="Hammon N."/>
            <person name="Deshpande S."/>
            <person name="Cheng J.F."/>
            <person name="Tapia R."/>
            <person name="Han C."/>
            <person name="Goodwin L."/>
            <person name="Pitluck S."/>
            <person name="Huntemann M."/>
            <person name="Ivanova N."/>
            <person name="Pagani I."/>
            <person name="Mavromatis K."/>
            <person name="Ovchinikova G."/>
            <person name="Pati A."/>
            <person name="Chen A."/>
            <person name="Palaniappan K."/>
            <person name="Land M."/>
            <person name="Hauser L."/>
            <person name="Brambilla E.M."/>
            <person name="Kotsyurbenko O."/>
            <person name="Rohde M."/>
            <person name="Tindall B.J."/>
            <person name="Abt B."/>
            <person name="Goker M."/>
            <person name="Detter J.C."/>
            <person name="Woyke T."/>
            <person name="Bristow J."/>
            <person name="Eisen J.A."/>
            <person name="Markowitz V."/>
            <person name="Hugenholtz P."/>
            <person name="Klenk H.P."/>
            <person name="Kyrpides N.C."/>
        </authorList>
    </citation>
    <scope>NUCLEOTIDE SEQUENCE [LARGE SCALE GENOMIC DNA]</scope>
    <source>
        <strain evidence="3">ATCC 51119 / DSM 12145 / JCM 21818 / LMG 10337 / NBRC 100064 / NCIMB 13643</strain>
    </source>
</reference>
<dbReference type="Pfam" id="PF11751">
    <property type="entry name" value="PorP_SprF"/>
    <property type="match status" value="1"/>
</dbReference>
<dbReference type="STRING" id="762903.Pedsa_1038"/>
<dbReference type="EMBL" id="CP002545">
    <property type="protein sequence ID" value="ADY51609.1"/>
    <property type="molecule type" value="Genomic_DNA"/>
</dbReference>
<evidence type="ECO:0000256" key="1">
    <source>
        <dbReference type="SAM" id="SignalP"/>
    </source>
</evidence>
<evidence type="ECO:0000313" key="3">
    <source>
        <dbReference type="Proteomes" id="UP000000310"/>
    </source>
</evidence>
<protein>
    <submittedName>
        <fullName evidence="2">Membrane protein</fullName>
    </submittedName>
</protein>
<dbReference type="eggNOG" id="COG3064">
    <property type="taxonomic scope" value="Bacteria"/>
</dbReference>
<name>F0SBG3_PSESL</name>
<dbReference type="HOGENOM" id="CLU_068235_0_1_10"/>
<sequence length="312" mass="34880">MRRYNIYIIASFLFASVCQQASAQQDAMYSQYMFNTLAINPAYAGSRNVVSATALYRNQWVGIAGAPETATFSIDAPLNNKRMGLGFQAYSDKAGIIKNNGASASYAYRLRMDKATLSFGMQGGIRQYKADYTSVNLDQSGTTIDPAFANNIDKVLFDISAGLYYNTDRFYLGFSAMDLLKNKFTNYQSPGMNLGNREEVHMFLASGVVIPLDQDFKLKPSFLIKAVKGAPIEGDINATLWIKDIIAIGAQYRTSADLAGMLELQATPQIRLGYAYDYSTTELRKYNSGSHEIMLRYEFGFKKDKFISPRYF</sequence>
<feature type="chain" id="PRO_5003256849" evidence="1">
    <location>
        <begin position="24"/>
        <end position="312"/>
    </location>
</feature>
<dbReference type="RefSeq" id="WP_013632108.1">
    <property type="nucleotide sequence ID" value="NC_015177.1"/>
</dbReference>
<dbReference type="NCBIfam" id="TIGR03519">
    <property type="entry name" value="T9SS_PorP_fam"/>
    <property type="match status" value="1"/>
</dbReference>
<reference evidence="3" key="2">
    <citation type="submission" date="2011-02" db="EMBL/GenBank/DDBJ databases">
        <title>The complete genome of Pedobacter saltans DSM 12145.</title>
        <authorList>
            <consortium name="US DOE Joint Genome Institute (JGI-PGF)"/>
            <person name="Lucas S."/>
            <person name="Copeland A."/>
            <person name="Lapidus A."/>
            <person name="Bruce D."/>
            <person name="Goodwin L."/>
            <person name="Pitluck S."/>
            <person name="Kyrpides N."/>
            <person name="Mavromatis K."/>
            <person name="Pagani I."/>
            <person name="Ivanova N."/>
            <person name="Ovchinnikova G."/>
            <person name="Lu M."/>
            <person name="Detter J.C."/>
            <person name="Han C."/>
            <person name="Land M."/>
            <person name="Hauser L."/>
            <person name="Markowitz V."/>
            <person name="Cheng J.-F."/>
            <person name="Hugenholtz P."/>
            <person name="Woyke T."/>
            <person name="Wu D."/>
            <person name="Tindall B."/>
            <person name="Pomrenke H.G."/>
            <person name="Brambilla E."/>
            <person name="Klenk H.-P."/>
            <person name="Eisen J.A."/>
        </authorList>
    </citation>
    <scope>NUCLEOTIDE SEQUENCE [LARGE SCALE GENOMIC DNA]</scope>
    <source>
        <strain evidence="3">ATCC 51119 / DSM 12145 / JCM 21818 / LMG 10337 / NBRC 100064 / NCIMB 13643</strain>
    </source>
</reference>
<proteinExistence type="predicted"/>
<organism evidence="2 3">
    <name type="scientific">Pseudopedobacter saltans (strain ATCC 51119 / DSM 12145 / JCM 21818 / CCUG 39354 / LMG 10337 / NBRC 100064 / NCIMB 13643)</name>
    <name type="common">Pedobacter saltans</name>
    <dbReference type="NCBI Taxonomy" id="762903"/>
    <lineage>
        <taxon>Bacteria</taxon>
        <taxon>Pseudomonadati</taxon>
        <taxon>Bacteroidota</taxon>
        <taxon>Sphingobacteriia</taxon>
        <taxon>Sphingobacteriales</taxon>
        <taxon>Sphingobacteriaceae</taxon>
        <taxon>Pseudopedobacter</taxon>
    </lineage>
</organism>
<keyword evidence="1" id="KW-0732">Signal</keyword>
<dbReference type="KEGG" id="psn:Pedsa_1038"/>
<dbReference type="AlphaFoldDB" id="F0SBG3"/>
<accession>F0SBG3</accession>
<feature type="signal peptide" evidence="1">
    <location>
        <begin position="1"/>
        <end position="23"/>
    </location>
</feature>
<dbReference type="Proteomes" id="UP000000310">
    <property type="component" value="Chromosome"/>
</dbReference>
<gene>
    <name evidence="2" type="ordered locus">Pedsa_1038</name>
</gene>
<evidence type="ECO:0000313" key="2">
    <source>
        <dbReference type="EMBL" id="ADY51609.1"/>
    </source>
</evidence>
<dbReference type="OrthoDB" id="1493187at2"/>
<keyword evidence="3" id="KW-1185">Reference proteome</keyword>